<accession>A0A4R0REU4</accession>
<gene>
    <name evidence="4" type="ORF">EIP91_007303</name>
</gene>
<dbReference type="AlphaFoldDB" id="A0A4R0REU4"/>
<evidence type="ECO:0000313" key="4">
    <source>
        <dbReference type="EMBL" id="TCD62128.1"/>
    </source>
</evidence>
<dbReference type="InterPro" id="IPR040554">
    <property type="entry name" value="KPWE_PEX14_dom"/>
</dbReference>
<evidence type="ECO:0000256" key="1">
    <source>
        <dbReference type="SAM" id="MobiDB-lite"/>
    </source>
</evidence>
<reference evidence="4 5" key="1">
    <citation type="submission" date="2018-11" db="EMBL/GenBank/DDBJ databases">
        <title>Genome assembly of Steccherinum ochraceum LE-BIN_3174, the white-rot fungus of the Steccherinaceae family (The Residual Polyporoid clade, Polyporales, Basidiomycota).</title>
        <authorList>
            <person name="Fedorova T.V."/>
            <person name="Glazunova O.A."/>
            <person name="Landesman E.O."/>
            <person name="Moiseenko K.V."/>
            <person name="Psurtseva N.V."/>
            <person name="Savinova O.S."/>
            <person name="Shakhova N.V."/>
            <person name="Tyazhelova T.V."/>
            <person name="Vasina D.V."/>
        </authorList>
    </citation>
    <scope>NUCLEOTIDE SEQUENCE [LARGE SCALE GENOMIC DNA]</scope>
    <source>
        <strain evidence="4 5">LE-BIN_3174</strain>
    </source>
</reference>
<dbReference type="Pfam" id="PF17733">
    <property type="entry name" value="KPWE_dom"/>
    <property type="match status" value="1"/>
</dbReference>
<dbReference type="InterPro" id="IPR058841">
    <property type="entry name" value="HTH_76"/>
</dbReference>
<dbReference type="STRING" id="92696.A0A4R0REU4"/>
<feature type="domain" description="PEX14-like helix-turn-helix" evidence="3">
    <location>
        <begin position="3"/>
        <end position="76"/>
    </location>
</feature>
<organism evidence="4 5">
    <name type="scientific">Steccherinum ochraceum</name>
    <dbReference type="NCBI Taxonomy" id="92696"/>
    <lineage>
        <taxon>Eukaryota</taxon>
        <taxon>Fungi</taxon>
        <taxon>Dikarya</taxon>
        <taxon>Basidiomycota</taxon>
        <taxon>Agaricomycotina</taxon>
        <taxon>Agaricomycetes</taxon>
        <taxon>Polyporales</taxon>
        <taxon>Steccherinaceae</taxon>
        <taxon>Steccherinum</taxon>
    </lineage>
</organism>
<dbReference type="EMBL" id="RWJN01000399">
    <property type="protein sequence ID" value="TCD62128.1"/>
    <property type="molecule type" value="Genomic_DNA"/>
</dbReference>
<name>A0A4R0REU4_9APHY</name>
<comment type="caution">
    <text evidence="4">The sequence shown here is derived from an EMBL/GenBank/DDBJ whole genome shotgun (WGS) entry which is preliminary data.</text>
</comment>
<feature type="compositionally biased region" description="Polar residues" evidence="1">
    <location>
        <begin position="76"/>
        <end position="89"/>
    </location>
</feature>
<dbReference type="Proteomes" id="UP000292702">
    <property type="component" value="Unassembled WGS sequence"/>
</dbReference>
<keyword evidence="5" id="KW-1185">Reference proteome</keyword>
<dbReference type="Pfam" id="PF25871">
    <property type="entry name" value="HTH_76"/>
    <property type="match status" value="1"/>
</dbReference>
<dbReference type="OrthoDB" id="9936937at2759"/>
<evidence type="ECO:0000259" key="3">
    <source>
        <dbReference type="Pfam" id="PF25871"/>
    </source>
</evidence>
<feature type="domain" description="Peroxisomal membrane protein PEX14-like KPWE" evidence="2">
    <location>
        <begin position="100"/>
        <end position="129"/>
    </location>
</feature>
<evidence type="ECO:0000313" key="5">
    <source>
        <dbReference type="Proteomes" id="UP000292702"/>
    </source>
</evidence>
<proteinExistence type="predicted"/>
<protein>
    <submittedName>
        <fullName evidence="4">Uncharacterized protein</fullName>
    </submittedName>
</protein>
<evidence type="ECO:0000259" key="2">
    <source>
        <dbReference type="Pfam" id="PF17733"/>
    </source>
</evidence>
<sequence length="137" mass="15402">MESTVTEFLNFPFETDEAYQQGFAELVAGGALQGTTEDERDYIVQRSKLFYFNSAVLRTTGRSLTLEDVLHHQEESNVPAQTSFNATPQESRDGVEPRGTLSFAELKELIESGKTDKIPNNRQIPHDLHASNLSYFS</sequence>
<feature type="region of interest" description="Disordered" evidence="1">
    <location>
        <begin position="75"/>
        <end position="98"/>
    </location>
</feature>